<accession>A0A1Y0B3N8</accession>
<evidence type="ECO:0000313" key="2">
    <source>
        <dbReference type="EMBL" id="ART32066.1"/>
    </source>
</evidence>
<reference evidence="2" key="1">
    <citation type="submission" date="2017-03" db="EMBL/GenBank/DDBJ databases">
        <title>The mitochondrial genome of the carnivorous plant Utricularia reniformis (Lentibulariaceae): structure, comparative analysis and evolutionary landmarks.</title>
        <authorList>
            <person name="Silva S.R."/>
            <person name="Alvarenga D.O."/>
            <person name="Michael T.P."/>
            <person name="Miranda V.F.O."/>
            <person name="Varani A.M."/>
        </authorList>
    </citation>
    <scope>NUCLEOTIDE SEQUENCE</scope>
</reference>
<protein>
    <submittedName>
        <fullName evidence="2">Uncharacterized protein</fullName>
    </submittedName>
</protein>
<dbReference type="EMBL" id="KY774314">
    <property type="protein sequence ID" value="ART32066.1"/>
    <property type="molecule type" value="Genomic_DNA"/>
</dbReference>
<keyword evidence="2" id="KW-0496">Mitochondrion</keyword>
<sequence>MPILDSIAYVVRAIRTVISLLSVPLCAIFILFILGPVISIE</sequence>
<name>A0A1Y0B3N8_9LAMI</name>
<keyword evidence="1" id="KW-0472">Membrane</keyword>
<evidence type="ECO:0000256" key="1">
    <source>
        <dbReference type="SAM" id="Phobius"/>
    </source>
</evidence>
<proteinExistence type="predicted"/>
<feature type="transmembrane region" description="Helical" evidence="1">
    <location>
        <begin position="20"/>
        <end position="40"/>
    </location>
</feature>
<keyword evidence="1" id="KW-1133">Transmembrane helix</keyword>
<organism evidence="2">
    <name type="scientific">Utricularia reniformis</name>
    <dbReference type="NCBI Taxonomy" id="192314"/>
    <lineage>
        <taxon>Eukaryota</taxon>
        <taxon>Viridiplantae</taxon>
        <taxon>Streptophyta</taxon>
        <taxon>Embryophyta</taxon>
        <taxon>Tracheophyta</taxon>
        <taxon>Spermatophyta</taxon>
        <taxon>Magnoliopsida</taxon>
        <taxon>eudicotyledons</taxon>
        <taxon>Gunneridae</taxon>
        <taxon>Pentapetalae</taxon>
        <taxon>asterids</taxon>
        <taxon>lamiids</taxon>
        <taxon>Lamiales</taxon>
        <taxon>Lentibulariaceae</taxon>
        <taxon>Utricularia</taxon>
    </lineage>
</organism>
<dbReference type="AlphaFoldDB" id="A0A1Y0B3N8"/>
<gene>
    <name evidence="2" type="ORF">AEK19_MT1898</name>
</gene>
<geneLocation type="mitochondrion" evidence="2"/>
<keyword evidence="1" id="KW-0812">Transmembrane</keyword>